<dbReference type="AlphaFoldDB" id="A0A1W2TVX0"/>
<feature type="region of interest" description="Disordered" evidence="1">
    <location>
        <begin position="345"/>
        <end position="367"/>
    </location>
</feature>
<feature type="region of interest" description="Disordered" evidence="1">
    <location>
        <begin position="1"/>
        <end position="46"/>
    </location>
</feature>
<dbReference type="OrthoDB" id="5362630at2759"/>
<proteinExistence type="predicted"/>
<dbReference type="PANTHER" id="PTHR35392">
    <property type="entry name" value="ZN(II)2CYS6 TRANSCRIPTION FACTOR (EUROFUNG)-RELATED-RELATED"/>
    <property type="match status" value="1"/>
</dbReference>
<accession>A0A1W2TVX0</accession>
<evidence type="ECO:0000256" key="1">
    <source>
        <dbReference type="SAM" id="MobiDB-lite"/>
    </source>
</evidence>
<feature type="compositionally biased region" description="Basic and acidic residues" evidence="1">
    <location>
        <begin position="1"/>
        <end position="13"/>
    </location>
</feature>
<dbReference type="STRING" id="77044.A0A1W2TVX0"/>
<keyword evidence="2" id="KW-1133">Transmembrane helix</keyword>
<gene>
    <name evidence="3" type="ORF">SAMD00023353_9400130</name>
</gene>
<dbReference type="EMBL" id="DF977539">
    <property type="protein sequence ID" value="GAP92780.1"/>
    <property type="molecule type" value="Genomic_DNA"/>
</dbReference>
<feature type="transmembrane region" description="Helical" evidence="2">
    <location>
        <begin position="657"/>
        <end position="675"/>
    </location>
</feature>
<dbReference type="Proteomes" id="UP000054516">
    <property type="component" value="Unassembled WGS sequence"/>
</dbReference>
<protein>
    <submittedName>
        <fullName evidence="3">Putative tetratricopeptide repeat domain-containing protein</fullName>
    </submittedName>
</protein>
<dbReference type="PANTHER" id="PTHR35392:SF3">
    <property type="entry name" value="ZN(2)-C6 FUNGAL-TYPE DOMAIN-CONTAINING PROTEIN"/>
    <property type="match status" value="1"/>
</dbReference>
<evidence type="ECO:0000256" key="2">
    <source>
        <dbReference type="SAM" id="Phobius"/>
    </source>
</evidence>
<evidence type="ECO:0000313" key="3">
    <source>
        <dbReference type="EMBL" id="GAP92780.1"/>
    </source>
</evidence>
<organism evidence="3">
    <name type="scientific">Rosellinia necatrix</name>
    <name type="common">White root-rot fungus</name>
    <dbReference type="NCBI Taxonomy" id="77044"/>
    <lineage>
        <taxon>Eukaryota</taxon>
        <taxon>Fungi</taxon>
        <taxon>Dikarya</taxon>
        <taxon>Ascomycota</taxon>
        <taxon>Pezizomycotina</taxon>
        <taxon>Sordariomycetes</taxon>
        <taxon>Xylariomycetidae</taxon>
        <taxon>Xylariales</taxon>
        <taxon>Xylariaceae</taxon>
        <taxon>Rosellinia</taxon>
    </lineage>
</organism>
<feature type="region of interest" description="Disordered" evidence="1">
    <location>
        <begin position="122"/>
        <end position="168"/>
    </location>
</feature>
<name>A0A1W2TVX0_ROSNE</name>
<keyword evidence="2" id="KW-0812">Transmembrane</keyword>
<sequence length="787" mass="88014">MDEPTRKKAKIADPRPGTTKRRLQPKSPPPLPGSYSRPREGRSAAATAVPVAFDATTVANDTCPPWGVPNRWSSFISLEPLTSWDHGDAVKTMGFATQDRDYFAMSAAVEAELSFPIMPHQHQNDVVDSSGNGSGSGDPPSNKPFEKWQASASTSTHNSAPLPPPPFAGFLSHPPMSYTAAHTHSRSHVQSLDSVAPFSPGSDVAGLNPGFTSAVACGATGTSLESSLVNPPGTPAFPQIKPRIGDDCTFEPTFNKLFPATHYHPGHVPNVDSYHGDDETRFLSHHITPWYGEEPLGLSLDLAVIARPSPPSRTFLYGTLGFEGGSELPTTALCGPMSVSDKVVLGGERPERSRRPRGQLLPKDREETSRTRKWKACIRCRMQKIRCIPDPDRPRTACCLCCKKVLLLETKKVIHRIPCLRWNLNEVALFRVGGLGFTKRWTGVCVENIPSSDWVDDRILTIGVCVSKLLCDPIPLRVRRFKPNSTDVQYRYWKCKETDPAIRITIPPYALADVDATSEGYRRFVKENAEEAIRRFVGDSRVNDYVRRTFSVALHHGTKAAHKEFGKAKGDPAKLFCKYFRLWLASRFTLGSAYITDGYENLEGTTAGAAYPGAQFLSRMITAQFDSIGYKHVLVTLKREVLDELWLLMQKRTNTTFFTVYLIVFMMLHEISVACQDRRRRAKEQGLKTYYDLEDATAKIKHGADIILGHWHYYKGDIDPLSMTQDSMARAFGTESAEEIRLLMDTYQEYSQMKKKPRSEMEDEGSPLYLVSQMFEHNWQPTQSCWP</sequence>
<dbReference type="InterPro" id="IPR052973">
    <property type="entry name" value="Fungal_sec-metab_reg_TF"/>
</dbReference>
<keyword evidence="2" id="KW-0472">Membrane</keyword>
<reference evidence="3" key="1">
    <citation type="submission" date="2016-03" db="EMBL/GenBank/DDBJ databases">
        <title>Draft genome sequence of Rosellinia necatrix.</title>
        <authorList>
            <person name="Kanematsu S."/>
        </authorList>
    </citation>
    <scope>NUCLEOTIDE SEQUENCE [LARGE SCALE GENOMIC DNA]</scope>
    <source>
        <strain evidence="3">W97</strain>
    </source>
</reference>
<evidence type="ECO:0000313" key="4">
    <source>
        <dbReference type="Proteomes" id="UP000054516"/>
    </source>
</evidence>
<keyword evidence="4" id="KW-1185">Reference proteome</keyword>